<dbReference type="STRING" id="59895.A0A118JVG0"/>
<evidence type="ECO:0000313" key="1">
    <source>
        <dbReference type="EMBL" id="KVH93022.1"/>
    </source>
</evidence>
<sequence>MQLVRALDRSCGTECNFRLVHPMIPIHMMISSPQISLRILESLKDIVEQDVKDNHVMIYMKGDLERPQCGFSVE</sequence>
<dbReference type="Gramene" id="KVH93022">
    <property type="protein sequence ID" value="KVH93022"/>
    <property type="gene ID" value="Ccrd_004940"/>
</dbReference>
<dbReference type="Proteomes" id="UP000243975">
    <property type="component" value="Unassembled WGS sequence"/>
</dbReference>
<gene>
    <name evidence="1" type="ORF">Ccrd_004940</name>
</gene>
<dbReference type="Gene3D" id="3.40.30.10">
    <property type="entry name" value="Glutaredoxin"/>
    <property type="match status" value="1"/>
</dbReference>
<dbReference type="EMBL" id="LEKV01004799">
    <property type="protein sequence ID" value="KVH93022.1"/>
    <property type="molecule type" value="Genomic_DNA"/>
</dbReference>
<name>A0A118JVG0_CYNCS</name>
<dbReference type="AlphaFoldDB" id="A0A118JVG0"/>
<protein>
    <submittedName>
        <fullName evidence="1">Uncharacterized protein</fullName>
    </submittedName>
</protein>
<proteinExistence type="predicted"/>
<organism evidence="1 2">
    <name type="scientific">Cynara cardunculus var. scolymus</name>
    <name type="common">Globe artichoke</name>
    <name type="synonym">Cynara scolymus</name>
    <dbReference type="NCBI Taxonomy" id="59895"/>
    <lineage>
        <taxon>Eukaryota</taxon>
        <taxon>Viridiplantae</taxon>
        <taxon>Streptophyta</taxon>
        <taxon>Embryophyta</taxon>
        <taxon>Tracheophyta</taxon>
        <taxon>Spermatophyta</taxon>
        <taxon>Magnoliopsida</taxon>
        <taxon>eudicotyledons</taxon>
        <taxon>Gunneridae</taxon>
        <taxon>Pentapetalae</taxon>
        <taxon>asterids</taxon>
        <taxon>campanulids</taxon>
        <taxon>Asterales</taxon>
        <taxon>Asteraceae</taxon>
        <taxon>Carduoideae</taxon>
        <taxon>Cardueae</taxon>
        <taxon>Carduinae</taxon>
        <taxon>Cynara</taxon>
    </lineage>
</organism>
<comment type="caution">
    <text evidence="1">The sequence shown here is derived from an EMBL/GenBank/DDBJ whole genome shotgun (WGS) entry which is preliminary data.</text>
</comment>
<accession>A0A118JVG0</accession>
<reference evidence="1 2" key="1">
    <citation type="journal article" date="2016" name="Sci. Rep.">
        <title>The genome sequence of the outbreeding globe artichoke constructed de novo incorporating a phase-aware low-pass sequencing strategy of F1 progeny.</title>
        <authorList>
            <person name="Scaglione D."/>
            <person name="Reyes-Chin-Wo S."/>
            <person name="Acquadro A."/>
            <person name="Froenicke L."/>
            <person name="Portis E."/>
            <person name="Beitel C."/>
            <person name="Tirone M."/>
            <person name="Mauro R."/>
            <person name="Lo Monaco A."/>
            <person name="Mauromicale G."/>
            <person name="Faccioli P."/>
            <person name="Cattivelli L."/>
            <person name="Rieseberg L."/>
            <person name="Michelmore R."/>
            <person name="Lanteri S."/>
        </authorList>
    </citation>
    <scope>NUCLEOTIDE SEQUENCE [LARGE SCALE GENOMIC DNA]</scope>
    <source>
        <strain evidence="1">2C</strain>
    </source>
</reference>
<keyword evidence="2" id="KW-1185">Reference proteome</keyword>
<evidence type="ECO:0000313" key="2">
    <source>
        <dbReference type="Proteomes" id="UP000243975"/>
    </source>
</evidence>